<dbReference type="InterPro" id="IPR000639">
    <property type="entry name" value="Epox_hydrolase-like"/>
</dbReference>
<evidence type="ECO:0000256" key="6">
    <source>
        <dbReference type="PIRNR" id="PIRNR001112"/>
    </source>
</evidence>
<dbReference type="GO" id="GO:0033961">
    <property type="term" value="F:cis-stilbene-oxide hydrolase activity"/>
    <property type="evidence" value="ECO:0007669"/>
    <property type="project" value="UniProtKB-UniRule"/>
</dbReference>
<dbReference type="InterPro" id="IPR029058">
    <property type="entry name" value="AB_hydrolase_fold"/>
</dbReference>
<keyword evidence="8" id="KW-1133">Transmembrane helix</keyword>
<feature type="active site" description="Proton acceptor" evidence="7">
    <location>
        <position position="429"/>
    </location>
</feature>
<dbReference type="PANTHER" id="PTHR21661">
    <property type="entry name" value="EPOXIDE HYDROLASE 1-RELATED"/>
    <property type="match status" value="1"/>
</dbReference>
<dbReference type="SUPFAM" id="SSF53474">
    <property type="entry name" value="alpha/beta-Hydrolases"/>
    <property type="match status" value="1"/>
</dbReference>
<dbReference type="InterPro" id="IPR016292">
    <property type="entry name" value="Epoxide_hydrolase"/>
</dbReference>
<accession>A0AAW1L5D3</accession>
<keyword evidence="4 6" id="KW-0058">Aromatic hydrocarbons catabolism</keyword>
<feature type="active site" description="Proton donor" evidence="7">
    <location>
        <position position="374"/>
    </location>
</feature>
<gene>
    <name evidence="10" type="ORF">QE152_g18164</name>
</gene>
<dbReference type="Proteomes" id="UP001458880">
    <property type="component" value="Unassembled WGS sequence"/>
</dbReference>
<comment type="function">
    <text evidence="6">Catalyzes juvenile hormone hydrolysis.</text>
</comment>
<comment type="catalytic activity">
    <reaction evidence="1 6">
        <text>1-(4-methoxyphenyl)-N-methyl-N-[(3-methyloxetan-3-yl)methyl]methanamine + H2O = 2-{[(4-methoxybenzyl)(methyl)amino]methyl}-2-methylpropane-1,3-diol</text>
        <dbReference type="Rhea" id="RHEA:55764"/>
        <dbReference type="ChEBI" id="CHEBI:15377"/>
        <dbReference type="ChEBI" id="CHEBI:139161"/>
        <dbReference type="ChEBI" id="CHEBI:139164"/>
        <dbReference type="EC" id="3.3.2.9"/>
    </reaction>
</comment>
<dbReference type="PANTHER" id="PTHR21661:SF35">
    <property type="entry name" value="EPOXIDE HYDROLASE"/>
    <property type="match status" value="1"/>
</dbReference>
<evidence type="ECO:0000259" key="9">
    <source>
        <dbReference type="Pfam" id="PF06441"/>
    </source>
</evidence>
<evidence type="ECO:0000256" key="5">
    <source>
        <dbReference type="ARBA" id="ARBA00022801"/>
    </source>
</evidence>
<dbReference type="EMBL" id="JASPKY010000172">
    <property type="protein sequence ID" value="KAK9728139.1"/>
    <property type="molecule type" value="Genomic_DNA"/>
</dbReference>
<comment type="similarity">
    <text evidence="3 6">Belongs to the peptidase S33 family.</text>
</comment>
<dbReference type="InterPro" id="IPR010497">
    <property type="entry name" value="Epoxide_hydro_N"/>
</dbReference>
<dbReference type="AlphaFoldDB" id="A0AAW1L5D3"/>
<evidence type="ECO:0000256" key="4">
    <source>
        <dbReference type="ARBA" id="ARBA00022797"/>
    </source>
</evidence>
<comment type="catalytic activity">
    <reaction evidence="6">
        <text>cis-stilbene oxide + H2O = (1R,2R)-hydrobenzoin</text>
        <dbReference type="Rhea" id="RHEA:23900"/>
        <dbReference type="ChEBI" id="CHEBI:15377"/>
        <dbReference type="ChEBI" id="CHEBI:50004"/>
        <dbReference type="ChEBI" id="CHEBI:50014"/>
        <dbReference type="EC" id="3.3.2.9"/>
    </reaction>
</comment>
<dbReference type="Pfam" id="PF06441">
    <property type="entry name" value="EHN"/>
    <property type="match status" value="1"/>
</dbReference>
<feature type="transmembrane region" description="Helical" evidence="8">
    <location>
        <begin position="7"/>
        <end position="28"/>
    </location>
</feature>
<evidence type="ECO:0000313" key="10">
    <source>
        <dbReference type="EMBL" id="KAK9728139.1"/>
    </source>
</evidence>
<keyword evidence="5 6" id="KW-0378">Hydrolase</keyword>
<comment type="subcellular location">
    <subcellularLocation>
        <location evidence="6">Endoplasmic reticulum membrane</location>
    </subcellularLocation>
    <subcellularLocation>
        <location evidence="2">Microsome membrane</location>
        <topology evidence="2">Single-pass membrane protein</topology>
    </subcellularLocation>
</comment>
<dbReference type="GO" id="GO:0005789">
    <property type="term" value="C:endoplasmic reticulum membrane"/>
    <property type="evidence" value="ECO:0007669"/>
    <property type="project" value="UniProtKB-SubCell"/>
</dbReference>
<reference evidence="10 11" key="1">
    <citation type="journal article" date="2024" name="BMC Genomics">
        <title>De novo assembly and annotation of Popillia japonica's genome with initial clues to its potential as an invasive pest.</title>
        <authorList>
            <person name="Cucini C."/>
            <person name="Boschi S."/>
            <person name="Funari R."/>
            <person name="Cardaioli E."/>
            <person name="Iannotti N."/>
            <person name="Marturano G."/>
            <person name="Paoli F."/>
            <person name="Bruttini M."/>
            <person name="Carapelli A."/>
            <person name="Frati F."/>
            <person name="Nardi F."/>
        </authorList>
    </citation>
    <scope>NUCLEOTIDE SEQUENCE [LARGE SCALE GENOMIC DNA]</scope>
    <source>
        <strain evidence="10">DMR45628</strain>
    </source>
</reference>
<keyword evidence="11" id="KW-1185">Reference proteome</keyword>
<keyword evidence="6" id="KW-0256">Endoplasmic reticulum</keyword>
<proteinExistence type="inferred from homology"/>
<evidence type="ECO:0000256" key="8">
    <source>
        <dbReference type="SAM" id="Phobius"/>
    </source>
</evidence>
<sequence>MGFIRKIVFLIVTISIVLLGIKINNLLFQEPPLPVLGNVWWGPGAESKVDTSIRPFKINVPQKVLDDLEQRLRKARQFTPPLENIQQQYGINTDLLAEITEFWKTRYDWTQRERWLNEYPQFKTNIQGLDIHFLHVKPAETAGRKVLPLLMLHGWPGSFREFYGVIPLLTQPQEGKDFVFELIIASLPGFGFSQPASKPGLGALECAVVFKNLMQRLGFEKYYLHGGDWGAVIVTAMSSLYPNSVLGMHSTMCFDDSPSATIKTILGSFYPSFIIDKKYENKIYPISATFERMLLEFGYMHLQATKPDTVGVGLNDSPVGLAAYILEKYITWTNEDGKTLPDGGLKQKYSYVELLDTVMIYWVTNSITTSMRIYAESLNKASMEFAGITVNVPTACTRYLNDIGYQPDSLLTSRYRNLVHTADIENGGHFAAFEVPKAFANDVWIAVEKMENSYKSKKVSK</sequence>
<feature type="active site" description="Nucleophile" evidence="7">
    <location>
        <position position="228"/>
    </location>
</feature>
<evidence type="ECO:0000256" key="2">
    <source>
        <dbReference type="ARBA" id="ARBA00004111"/>
    </source>
</evidence>
<organism evidence="10 11">
    <name type="scientific">Popillia japonica</name>
    <name type="common">Japanese beetle</name>
    <dbReference type="NCBI Taxonomy" id="7064"/>
    <lineage>
        <taxon>Eukaryota</taxon>
        <taxon>Metazoa</taxon>
        <taxon>Ecdysozoa</taxon>
        <taxon>Arthropoda</taxon>
        <taxon>Hexapoda</taxon>
        <taxon>Insecta</taxon>
        <taxon>Pterygota</taxon>
        <taxon>Neoptera</taxon>
        <taxon>Endopterygota</taxon>
        <taxon>Coleoptera</taxon>
        <taxon>Polyphaga</taxon>
        <taxon>Scarabaeiformia</taxon>
        <taxon>Scarabaeidae</taxon>
        <taxon>Rutelinae</taxon>
        <taxon>Popillia</taxon>
    </lineage>
</organism>
<name>A0AAW1L5D3_POPJA</name>
<evidence type="ECO:0000256" key="1">
    <source>
        <dbReference type="ARBA" id="ARBA00000221"/>
    </source>
</evidence>
<dbReference type="Gene3D" id="3.40.50.1820">
    <property type="entry name" value="alpha/beta hydrolase"/>
    <property type="match status" value="1"/>
</dbReference>
<comment type="caution">
    <text evidence="10">The sequence shown here is derived from an EMBL/GenBank/DDBJ whole genome shotgun (WGS) entry which is preliminary data.</text>
</comment>
<keyword evidence="8" id="KW-0812">Transmembrane</keyword>
<evidence type="ECO:0000256" key="7">
    <source>
        <dbReference type="PIRSR" id="PIRSR001112-1"/>
    </source>
</evidence>
<dbReference type="PIRSF" id="PIRSF001112">
    <property type="entry name" value="Epoxide_hydrolase"/>
    <property type="match status" value="1"/>
</dbReference>
<evidence type="ECO:0000313" key="11">
    <source>
        <dbReference type="Proteomes" id="UP001458880"/>
    </source>
</evidence>
<evidence type="ECO:0000256" key="3">
    <source>
        <dbReference type="ARBA" id="ARBA00010088"/>
    </source>
</evidence>
<keyword evidence="6 8" id="KW-0472">Membrane</keyword>
<dbReference type="EC" id="3.3.2.9" evidence="6"/>
<dbReference type="GO" id="GO:0097176">
    <property type="term" value="P:epoxide metabolic process"/>
    <property type="evidence" value="ECO:0007669"/>
    <property type="project" value="TreeGrafter"/>
</dbReference>
<feature type="domain" description="Epoxide hydrolase N-terminal" evidence="9">
    <location>
        <begin position="53"/>
        <end position="162"/>
    </location>
</feature>
<protein>
    <recommendedName>
        <fullName evidence="6">Epoxide hydrolase</fullName>
        <ecNumber evidence="6">3.3.2.9</ecNumber>
    </recommendedName>
</protein>
<dbReference type="PRINTS" id="PR00412">
    <property type="entry name" value="EPOXHYDRLASE"/>
</dbReference>